<dbReference type="EMBL" id="JAGTJR010000017">
    <property type="protein sequence ID" value="KAH7046739.1"/>
    <property type="molecule type" value="Genomic_DNA"/>
</dbReference>
<gene>
    <name evidence="4" type="ORF">B0J12DRAFT_602595</name>
</gene>
<sequence>MAHQEVRRPAFPDFPRPEISYGLPFDQACANYLKNDIHASRIYIIASNSLSKNTDALARLKSAIGPDRIIGVRVGMTSHTPWSETLEVVNAIKSANNGNGDADAIVTLGAGSLTDAAKVVALCLANNATTTSHLAALDSRGDWTRLRPDLHPPTARIVCVPTTLSGGEYSGLGAATNDSSGEKTIFAAPAHPPSLVVLDAQLSTTTPERVWLSTGFRAVDHCVETLCGVPERRDEAADESAKEGLKKLVPGLLRCKKDGADTEARHACQMGVVEAMAAVRRGVDLGASHGVGHQLGPLGVGHGETSCVLLPAVCRYNRNVNARRQEVVEGVIWEEETVAKVLGRRGLRKGEAELGELLRAIVEELGMPCSLKDVGVGQDKFEGLAKNSLKDRWSGTNPVPLKEDNQVLEILKMVAG</sequence>
<proteinExistence type="predicted"/>
<name>A0ABQ8GA33_9PEZI</name>
<dbReference type="Pfam" id="PF25137">
    <property type="entry name" value="ADH_Fe_C"/>
    <property type="match status" value="1"/>
</dbReference>
<evidence type="ECO:0000313" key="4">
    <source>
        <dbReference type="EMBL" id="KAH7046739.1"/>
    </source>
</evidence>
<evidence type="ECO:0000259" key="3">
    <source>
        <dbReference type="Pfam" id="PF25137"/>
    </source>
</evidence>
<dbReference type="PANTHER" id="PTHR11496">
    <property type="entry name" value="ALCOHOL DEHYDROGENASE"/>
    <property type="match status" value="1"/>
</dbReference>
<comment type="caution">
    <text evidence="4">The sequence shown here is derived from an EMBL/GenBank/DDBJ whole genome shotgun (WGS) entry which is preliminary data.</text>
</comment>
<organism evidence="4 5">
    <name type="scientific">Macrophomina phaseolina</name>
    <dbReference type="NCBI Taxonomy" id="35725"/>
    <lineage>
        <taxon>Eukaryota</taxon>
        <taxon>Fungi</taxon>
        <taxon>Dikarya</taxon>
        <taxon>Ascomycota</taxon>
        <taxon>Pezizomycotina</taxon>
        <taxon>Dothideomycetes</taxon>
        <taxon>Dothideomycetes incertae sedis</taxon>
        <taxon>Botryosphaeriales</taxon>
        <taxon>Botryosphaeriaceae</taxon>
        <taxon>Macrophomina</taxon>
    </lineage>
</organism>
<dbReference type="Pfam" id="PF00465">
    <property type="entry name" value="Fe-ADH"/>
    <property type="match status" value="1"/>
</dbReference>
<dbReference type="CDD" id="cd08192">
    <property type="entry name" value="MAR-like"/>
    <property type="match status" value="1"/>
</dbReference>
<dbReference type="InterPro" id="IPR001670">
    <property type="entry name" value="ADH_Fe/GldA"/>
</dbReference>
<dbReference type="InterPro" id="IPR039697">
    <property type="entry name" value="Alcohol_dehydrogenase_Fe"/>
</dbReference>
<protein>
    <submittedName>
        <fullName evidence="4">Fe-containing alcohol dehydrogenase</fullName>
    </submittedName>
</protein>
<feature type="domain" description="Alcohol dehydrogenase iron-type/glycerol dehydrogenase GldA" evidence="2">
    <location>
        <begin position="27"/>
        <end position="199"/>
    </location>
</feature>
<evidence type="ECO:0000313" key="5">
    <source>
        <dbReference type="Proteomes" id="UP000774617"/>
    </source>
</evidence>
<keyword evidence="5" id="KW-1185">Reference proteome</keyword>
<dbReference type="InterPro" id="IPR056798">
    <property type="entry name" value="ADH_Fe_C"/>
</dbReference>
<feature type="domain" description="Fe-containing alcohol dehydrogenase-like C-terminal" evidence="3">
    <location>
        <begin position="213"/>
        <end position="412"/>
    </location>
</feature>
<keyword evidence="1" id="KW-0560">Oxidoreductase</keyword>
<dbReference type="PANTHER" id="PTHR11496:SF107">
    <property type="entry name" value="ALCOHOL DEHYDROGENASE, PUTATIVE (AFU_ORTHOLOGUE AFUA_1G06800)-RELATED"/>
    <property type="match status" value="1"/>
</dbReference>
<evidence type="ECO:0000259" key="2">
    <source>
        <dbReference type="Pfam" id="PF00465"/>
    </source>
</evidence>
<reference evidence="4 5" key="1">
    <citation type="journal article" date="2021" name="Nat. Commun.">
        <title>Genetic determinants of endophytism in the Arabidopsis root mycobiome.</title>
        <authorList>
            <person name="Mesny F."/>
            <person name="Miyauchi S."/>
            <person name="Thiergart T."/>
            <person name="Pickel B."/>
            <person name="Atanasova L."/>
            <person name="Karlsson M."/>
            <person name="Huettel B."/>
            <person name="Barry K.W."/>
            <person name="Haridas S."/>
            <person name="Chen C."/>
            <person name="Bauer D."/>
            <person name="Andreopoulos W."/>
            <person name="Pangilinan J."/>
            <person name="LaButti K."/>
            <person name="Riley R."/>
            <person name="Lipzen A."/>
            <person name="Clum A."/>
            <person name="Drula E."/>
            <person name="Henrissat B."/>
            <person name="Kohler A."/>
            <person name="Grigoriev I.V."/>
            <person name="Martin F.M."/>
            <person name="Hacquard S."/>
        </authorList>
    </citation>
    <scope>NUCLEOTIDE SEQUENCE [LARGE SCALE GENOMIC DNA]</scope>
    <source>
        <strain evidence="4 5">MPI-SDFR-AT-0080</strain>
    </source>
</reference>
<dbReference type="Gene3D" id="1.20.1090.10">
    <property type="entry name" value="Dehydroquinate synthase-like - alpha domain"/>
    <property type="match status" value="1"/>
</dbReference>
<dbReference type="Proteomes" id="UP000774617">
    <property type="component" value="Unassembled WGS sequence"/>
</dbReference>
<evidence type="ECO:0000256" key="1">
    <source>
        <dbReference type="ARBA" id="ARBA00023002"/>
    </source>
</evidence>
<dbReference type="Gene3D" id="3.40.50.1970">
    <property type="match status" value="1"/>
</dbReference>
<dbReference type="SUPFAM" id="SSF56796">
    <property type="entry name" value="Dehydroquinate synthase-like"/>
    <property type="match status" value="1"/>
</dbReference>
<accession>A0ABQ8GA33</accession>